<sequence length="144" mass="15772">MSAFAVHLVSWETAAAALAAVRRAVFIEEQGVPEALEWDGKDAAALHVLATLEGEPIGTGRLIIHGSLAHVGRMAVRKPWRRRGVGTAMLLRLLQAARTQGARGVFLNAQISALAFYERFGFRREGEAFLDAGIPHYRMTLRLP</sequence>
<keyword evidence="5" id="KW-1185">Reference proteome</keyword>
<organism evidence="4 5">
    <name type="scientific">Thiobacter aerophilum</name>
    <dbReference type="NCBI Taxonomy" id="3121275"/>
    <lineage>
        <taxon>Bacteria</taxon>
        <taxon>Pseudomonadati</taxon>
        <taxon>Pseudomonadota</taxon>
        <taxon>Betaproteobacteria</taxon>
        <taxon>Burkholderiales</taxon>
        <taxon>Thiobacteraceae</taxon>
        <taxon>Thiobacter</taxon>
    </lineage>
</organism>
<evidence type="ECO:0000259" key="3">
    <source>
        <dbReference type="PROSITE" id="PS51186"/>
    </source>
</evidence>
<dbReference type="Proteomes" id="UP001482231">
    <property type="component" value="Unassembled WGS sequence"/>
</dbReference>
<protein>
    <submittedName>
        <fullName evidence="4">GNAT family N-acetyltransferase</fullName>
        <ecNumber evidence="4">2.3.1.-</ecNumber>
    </submittedName>
</protein>
<dbReference type="EC" id="2.3.1.-" evidence="4"/>
<keyword evidence="2 4" id="KW-0012">Acyltransferase</keyword>
<evidence type="ECO:0000256" key="1">
    <source>
        <dbReference type="ARBA" id="ARBA00022679"/>
    </source>
</evidence>
<proteinExistence type="predicted"/>
<accession>A0ABV0ECD2</accession>
<dbReference type="SUPFAM" id="SSF55729">
    <property type="entry name" value="Acyl-CoA N-acyltransferases (Nat)"/>
    <property type="match status" value="1"/>
</dbReference>
<dbReference type="CDD" id="cd04301">
    <property type="entry name" value="NAT_SF"/>
    <property type="match status" value="1"/>
</dbReference>
<name>A0ABV0ECD2_9BURK</name>
<evidence type="ECO:0000256" key="2">
    <source>
        <dbReference type="ARBA" id="ARBA00023315"/>
    </source>
</evidence>
<evidence type="ECO:0000313" key="5">
    <source>
        <dbReference type="Proteomes" id="UP001482231"/>
    </source>
</evidence>
<comment type="caution">
    <text evidence="4">The sequence shown here is derived from an EMBL/GenBank/DDBJ whole genome shotgun (WGS) entry which is preliminary data.</text>
</comment>
<dbReference type="GO" id="GO:0016746">
    <property type="term" value="F:acyltransferase activity"/>
    <property type="evidence" value="ECO:0007669"/>
    <property type="project" value="UniProtKB-KW"/>
</dbReference>
<dbReference type="Gene3D" id="3.40.630.30">
    <property type="match status" value="1"/>
</dbReference>
<dbReference type="RefSeq" id="WP_347307304.1">
    <property type="nucleotide sequence ID" value="NZ_JBAJEX010000002.1"/>
</dbReference>
<dbReference type="InterPro" id="IPR050832">
    <property type="entry name" value="Bact_Acetyltransf"/>
</dbReference>
<evidence type="ECO:0000313" key="4">
    <source>
        <dbReference type="EMBL" id="MEO1766328.1"/>
    </source>
</evidence>
<keyword evidence="1 4" id="KW-0808">Transferase</keyword>
<dbReference type="EMBL" id="JBAJEX010000002">
    <property type="protein sequence ID" value="MEO1766328.1"/>
    <property type="molecule type" value="Genomic_DNA"/>
</dbReference>
<feature type="domain" description="N-acetyltransferase" evidence="3">
    <location>
        <begin position="6"/>
        <end position="144"/>
    </location>
</feature>
<reference evidence="4 5" key="1">
    <citation type="submission" date="2024-02" db="EMBL/GenBank/DDBJ databases">
        <title>New thermophilic sulfur-oxidizing bacteria from a hot springs of the Uzon caldera (Kamchatka, Russia).</title>
        <authorList>
            <person name="Dukat A.M."/>
            <person name="Elcheninov A.G."/>
            <person name="Frolov E.N."/>
        </authorList>
    </citation>
    <scope>NUCLEOTIDE SEQUENCE [LARGE SCALE GENOMIC DNA]</scope>
    <source>
        <strain evidence="4 5">AK1</strain>
    </source>
</reference>
<dbReference type="PANTHER" id="PTHR43877">
    <property type="entry name" value="AMINOALKYLPHOSPHONATE N-ACETYLTRANSFERASE-RELATED-RELATED"/>
    <property type="match status" value="1"/>
</dbReference>
<gene>
    <name evidence="4" type="ORF">V6E02_03755</name>
</gene>
<dbReference type="Pfam" id="PF13673">
    <property type="entry name" value="Acetyltransf_10"/>
    <property type="match status" value="1"/>
</dbReference>
<dbReference type="PANTHER" id="PTHR43877:SF1">
    <property type="entry name" value="ACETYLTRANSFERASE"/>
    <property type="match status" value="1"/>
</dbReference>
<dbReference type="InterPro" id="IPR000182">
    <property type="entry name" value="GNAT_dom"/>
</dbReference>
<dbReference type="PROSITE" id="PS51186">
    <property type="entry name" value="GNAT"/>
    <property type="match status" value="1"/>
</dbReference>
<dbReference type="InterPro" id="IPR016181">
    <property type="entry name" value="Acyl_CoA_acyltransferase"/>
</dbReference>